<accession>A0A918RJ04</accession>
<dbReference type="Gene3D" id="1.10.260.40">
    <property type="entry name" value="lambda repressor-like DNA-binding domains"/>
    <property type="match status" value="1"/>
</dbReference>
<dbReference type="RefSeq" id="WP_189398307.1">
    <property type="nucleotide sequence ID" value="NZ_BMXA01000001.1"/>
</dbReference>
<dbReference type="SUPFAM" id="SSF47413">
    <property type="entry name" value="lambda repressor-like DNA-binding domains"/>
    <property type="match status" value="1"/>
</dbReference>
<dbReference type="EMBL" id="BMXA01000001">
    <property type="protein sequence ID" value="GGZ98510.1"/>
    <property type="molecule type" value="Genomic_DNA"/>
</dbReference>
<evidence type="ECO:0000313" key="2">
    <source>
        <dbReference type="EMBL" id="GGZ98510.1"/>
    </source>
</evidence>
<name>A0A918RJ04_9GAMM</name>
<organism evidence="2 3">
    <name type="scientific">Arenicella chitinivorans</name>
    <dbReference type="NCBI Taxonomy" id="1329800"/>
    <lineage>
        <taxon>Bacteria</taxon>
        <taxon>Pseudomonadati</taxon>
        <taxon>Pseudomonadota</taxon>
        <taxon>Gammaproteobacteria</taxon>
        <taxon>Arenicellales</taxon>
        <taxon>Arenicellaceae</taxon>
        <taxon>Arenicella</taxon>
    </lineage>
</organism>
<evidence type="ECO:0000259" key="1">
    <source>
        <dbReference type="PROSITE" id="PS50943"/>
    </source>
</evidence>
<dbReference type="SMART" id="SM00530">
    <property type="entry name" value="HTH_XRE"/>
    <property type="match status" value="1"/>
</dbReference>
<dbReference type="Proteomes" id="UP000614811">
    <property type="component" value="Unassembled WGS sequence"/>
</dbReference>
<sequence length="115" mass="12817">MSLADRINARIHALSLTQDEVALRAGISQGMVYKLTSGRAKRTSHIVELARALECELGWLATGEHFGQGVGEASADYQTNRDGARREEVERMLSRLPEQDQKEIALHIMQSLLDK</sequence>
<evidence type="ECO:0000313" key="3">
    <source>
        <dbReference type="Proteomes" id="UP000614811"/>
    </source>
</evidence>
<gene>
    <name evidence="2" type="ORF">GCM10008090_03750</name>
</gene>
<dbReference type="AlphaFoldDB" id="A0A918RJ04"/>
<feature type="domain" description="HTH cro/C1-type" evidence="1">
    <location>
        <begin position="7"/>
        <end position="60"/>
    </location>
</feature>
<dbReference type="CDD" id="cd00093">
    <property type="entry name" value="HTH_XRE"/>
    <property type="match status" value="1"/>
</dbReference>
<protein>
    <recommendedName>
        <fullName evidence="1">HTH cro/C1-type domain-containing protein</fullName>
    </recommendedName>
</protein>
<proteinExistence type="predicted"/>
<comment type="caution">
    <text evidence="2">The sequence shown here is derived from an EMBL/GenBank/DDBJ whole genome shotgun (WGS) entry which is preliminary data.</text>
</comment>
<dbReference type="InterPro" id="IPR001387">
    <property type="entry name" value="Cro/C1-type_HTH"/>
</dbReference>
<reference evidence="2" key="2">
    <citation type="submission" date="2020-09" db="EMBL/GenBank/DDBJ databases">
        <authorList>
            <person name="Sun Q."/>
            <person name="Kim S."/>
        </authorList>
    </citation>
    <scope>NUCLEOTIDE SEQUENCE</scope>
    <source>
        <strain evidence="2">KCTC 12711</strain>
    </source>
</reference>
<dbReference type="InterPro" id="IPR010982">
    <property type="entry name" value="Lambda_DNA-bd_dom_sf"/>
</dbReference>
<reference evidence="2" key="1">
    <citation type="journal article" date="2014" name="Int. J. Syst. Evol. Microbiol.">
        <title>Complete genome sequence of Corynebacterium casei LMG S-19264T (=DSM 44701T), isolated from a smear-ripened cheese.</title>
        <authorList>
            <consortium name="US DOE Joint Genome Institute (JGI-PGF)"/>
            <person name="Walter F."/>
            <person name="Albersmeier A."/>
            <person name="Kalinowski J."/>
            <person name="Ruckert C."/>
        </authorList>
    </citation>
    <scope>NUCLEOTIDE SEQUENCE</scope>
    <source>
        <strain evidence="2">KCTC 12711</strain>
    </source>
</reference>
<dbReference type="Pfam" id="PF01381">
    <property type="entry name" value="HTH_3"/>
    <property type="match status" value="1"/>
</dbReference>
<dbReference type="PROSITE" id="PS50943">
    <property type="entry name" value="HTH_CROC1"/>
    <property type="match status" value="1"/>
</dbReference>
<dbReference type="GO" id="GO:0003677">
    <property type="term" value="F:DNA binding"/>
    <property type="evidence" value="ECO:0007669"/>
    <property type="project" value="InterPro"/>
</dbReference>
<keyword evidence="3" id="KW-1185">Reference proteome</keyword>